<reference evidence="2" key="1">
    <citation type="journal article" date="2019" name="Int. J. Syst. Evol. Microbiol.">
        <title>The Global Catalogue of Microorganisms (GCM) 10K type strain sequencing project: providing services to taxonomists for standard genome sequencing and annotation.</title>
        <authorList>
            <consortium name="The Broad Institute Genomics Platform"/>
            <consortium name="The Broad Institute Genome Sequencing Center for Infectious Disease"/>
            <person name="Wu L."/>
            <person name="Ma J."/>
        </authorList>
    </citation>
    <scope>NUCLEOTIDE SEQUENCE [LARGE SCALE GENOMIC DNA]</scope>
    <source>
        <strain evidence="2">NBRC 102146</strain>
    </source>
</reference>
<evidence type="ECO:0008006" key="3">
    <source>
        <dbReference type="Google" id="ProtNLM"/>
    </source>
</evidence>
<dbReference type="RefSeq" id="WP_029940294.1">
    <property type="nucleotide sequence ID" value="NZ_BSOO01000035.1"/>
</dbReference>
<sequence>MTPFLVFAGMASVALVPAQPSDYEAAVAARRAGQPAEAAERLERWLAAHPDDVDARLQYGLALIDLGRPRDAERALRQVLAAAPGYEDARLGLARIDRDRPPRWRFDLDGGASQLSGRQPDWRELAGQLRYQDGESAYGLRVEASRRFGRSDVYAEVAAERSLAPGFAVSLIAGATPDADFRPVWQLGAGARWRVRATPAPTLLTLDTRVAHYRSGTVALAKPGIEQYVAGGRLWGTAQLIVLRGDGRTQIGALGRIDAEVSDGLRLFAGAANAPDLSEGVPLRDRSLFGGVEASLGDRRFLRFSIARHDLPAGADRTDFSVGGGIRF</sequence>
<gene>
    <name evidence="1" type="ORF">GCM10007925_24010</name>
</gene>
<dbReference type="EMBL" id="BSOO01000035">
    <property type="protein sequence ID" value="GLR48682.1"/>
    <property type="molecule type" value="Genomic_DNA"/>
</dbReference>
<evidence type="ECO:0000313" key="1">
    <source>
        <dbReference type="EMBL" id="GLR48682.1"/>
    </source>
</evidence>
<dbReference type="InterPro" id="IPR011990">
    <property type="entry name" value="TPR-like_helical_dom_sf"/>
</dbReference>
<dbReference type="NCBIfam" id="TIGR04390">
    <property type="entry name" value="OMP_YaiO_dom"/>
    <property type="match status" value="1"/>
</dbReference>
<dbReference type="Proteomes" id="UP001156703">
    <property type="component" value="Unassembled WGS sequence"/>
</dbReference>
<protein>
    <recommendedName>
        <fullName evidence="3">YaiO family OMP domain-containing protein</fullName>
    </recommendedName>
</protein>
<organism evidence="1 2">
    <name type="scientific">Sphingomonas astaxanthinifaciens DSM 22298</name>
    <dbReference type="NCBI Taxonomy" id="1123267"/>
    <lineage>
        <taxon>Bacteria</taxon>
        <taxon>Pseudomonadati</taxon>
        <taxon>Pseudomonadota</taxon>
        <taxon>Alphaproteobacteria</taxon>
        <taxon>Sphingomonadales</taxon>
        <taxon>Sphingomonadaceae</taxon>
        <taxon>Sphingomonas</taxon>
    </lineage>
</organism>
<evidence type="ECO:0000313" key="2">
    <source>
        <dbReference type="Proteomes" id="UP001156703"/>
    </source>
</evidence>
<dbReference type="SUPFAM" id="SSF48452">
    <property type="entry name" value="TPR-like"/>
    <property type="match status" value="1"/>
</dbReference>
<dbReference type="Gene3D" id="1.25.40.10">
    <property type="entry name" value="Tetratricopeptide repeat domain"/>
    <property type="match status" value="1"/>
</dbReference>
<accession>A0ABQ5ZDJ2</accession>
<keyword evidence="2" id="KW-1185">Reference proteome</keyword>
<dbReference type="Pfam" id="PF14559">
    <property type="entry name" value="TPR_19"/>
    <property type="match status" value="1"/>
</dbReference>
<dbReference type="InterPro" id="IPR030887">
    <property type="entry name" value="Beta-barrel_YaiO"/>
</dbReference>
<name>A0ABQ5ZDJ2_9SPHN</name>
<comment type="caution">
    <text evidence="1">The sequence shown here is derived from an EMBL/GenBank/DDBJ whole genome shotgun (WGS) entry which is preliminary data.</text>
</comment>
<proteinExistence type="predicted"/>